<comment type="function">
    <text evidence="14 18">Subunits I and II form the functional core of the enzyme complex. Electrons originating in cytochrome c are transferred via heme a and Cu(A) to the binuclear center formed by heme a3 and Cu(B).</text>
</comment>
<feature type="domain" description="Cytochrome c" evidence="22">
    <location>
        <begin position="246"/>
        <end position="333"/>
    </location>
</feature>
<dbReference type="Pfam" id="PF00116">
    <property type="entry name" value="COX2"/>
    <property type="match status" value="1"/>
</dbReference>
<evidence type="ECO:0000256" key="19">
    <source>
        <dbReference type="SAM" id="Phobius"/>
    </source>
</evidence>
<dbReference type="GO" id="GO:0016491">
    <property type="term" value="F:oxidoreductase activity"/>
    <property type="evidence" value="ECO:0007669"/>
    <property type="project" value="InterPro"/>
</dbReference>
<dbReference type="PANTHER" id="PTHR22888:SF10">
    <property type="entry name" value="CYTOCHROME C OXIDASE SUBUNIT 2"/>
    <property type="match status" value="1"/>
</dbReference>
<dbReference type="PANTHER" id="PTHR22888">
    <property type="entry name" value="CYTOCHROME C OXIDASE, SUBUNIT II"/>
    <property type="match status" value="1"/>
</dbReference>
<evidence type="ECO:0000256" key="10">
    <source>
        <dbReference type="ARBA" id="ARBA00022989"/>
    </source>
</evidence>
<evidence type="ECO:0000259" key="20">
    <source>
        <dbReference type="PROSITE" id="PS50857"/>
    </source>
</evidence>
<evidence type="ECO:0000256" key="6">
    <source>
        <dbReference type="ARBA" id="ARBA00022692"/>
    </source>
</evidence>
<dbReference type="Gene3D" id="1.10.287.90">
    <property type="match status" value="1"/>
</dbReference>
<evidence type="ECO:0000313" key="24">
    <source>
        <dbReference type="Proteomes" id="UP000661691"/>
    </source>
</evidence>
<gene>
    <name evidence="23" type="primary">coxB</name>
    <name evidence="23" type="ORF">IC620_13590</name>
</gene>
<dbReference type="InterPro" id="IPR014222">
    <property type="entry name" value="Cyt_c_oxidase_su2"/>
</dbReference>
<dbReference type="SUPFAM" id="SSF81464">
    <property type="entry name" value="Cytochrome c oxidase subunit II-like, transmembrane region"/>
    <property type="match status" value="1"/>
</dbReference>
<keyword evidence="4 16" id="KW-0349">Heme</keyword>
<dbReference type="RefSeq" id="WP_191140787.1">
    <property type="nucleotide sequence ID" value="NZ_JACXAG020000008.1"/>
</dbReference>
<comment type="similarity">
    <text evidence="2 17">Belongs to the cytochrome c oxidase subunit 2 family.</text>
</comment>
<keyword evidence="10 19" id="KW-1133">Transmembrane helix</keyword>
<evidence type="ECO:0000256" key="1">
    <source>
        <dbReference type="ARBA" id="ARBA00004141"/>
    </source>
</evidence>
<organism evidence="23 24">
    <name type="scientific">Polycladospora coralii</name>
    <dbReference type="NCBI Taxonomy" id="2771432"/>
    <lineage>
        <taxon>Bacteria</taxon>
        <taxon>Bacillati</taxon>
        <taxon>Bacillota</taxon>
        <taxon>Bacilli</taxon>
        <taxon>Bacillales</taxon>
        <taxon>Thermoactinomycetaceae</taxon>
        <taxon>Polycladospora</taxon>
    </lineage>
</organism>
<evidence type="ECO:0000256" key="9">
    <source>
        <dbReference type="ARBA" id="ARBA00022982"/>
    </source>
</evidence>
<dbReference type="SUPFAM" id="SSF49503">
    <property type="entry name" value="Cupredoxins"/>
    <property type="match status" value="1"/>
</dbReference>
<dbReference type="InterPro" id="IPR036909">
    <property type="entry name" value="Cyt_c-like_dom_sf"/>
</dbReference>
<dbReference type="InterPro" id="IPR008972">
    <property type="entry name" value="Cupredoxin"/>
</dbReference>
<sequence>MKRRNIWRGLFVFALFALVLTGCSGHESLNVLDPSGSAGEKQLDLIKLSFLIMLGVFAVVITIYIYVLIRFRKRKGVDVMPKQTHGNTKLEIIWTVIPIILLGILAVPTVTTTFDLTKIAQDEEVVNVKVTGYQYWWEFEYPELGIKTAQELHIPVGKKINFEIHGKDVLHSFWIPALGGKVDVIPGRVTNVILDANKPGDYQGKCAELCGAGHALMDFKVKAHSAEDFDKWVTQMQAPPAELTTDSEKRGEEVFQQNCLGCHAGINQSVPGPDLSKFGTRDTIAGMLKNNPENLKKWLHDPQAIKAGANMPKIDYLEEKDLDALVDYLESRK</sequence>
<keyword evidence="11 16" id="KW-0408">Iron</keyword>
<feature type="transmembrane region" description="Helical" evidence="19">
    <location>
        <begin position="90"/>
        <end position="110"/>
    </location>
</feature>
<comment type="caution">
    <text evidence="23">The sequence shown here is derived from an EMBL/GenBank/DDBJ whole genome shotgun (WGS) entry which is preliminary data.</text>
</comment>
<dbReference type="InterPro" id="IPR001505">
    <property type="entry name" value="Copper_CuA"/>
</dbReference>
<dbReference type="Proteomes" id="UP000661691">
    <property type="component" value="Unassembled WGS sequence"/>
</dbReference>
<feature type="domain" description="Cytochrome oxidase subunit II copper A binding" evidence="20">
    <location>
        <begin position="123"/>
        <end position="235"/>
    </location>
</feature>
<evidence type="ECO:0000256" key="5">
    <source>
        <dbReference type="ARBA" id="ARBA00022660"/>
    </source>
</evidence>
<feature type="domain" description="Cytochrome oxidase subunit II transmembrane region profile" evidence="21">
    <location>
        <begin position="23"/>
        <end position="120"/>
    </location>
</feature>
<dbReference type="PROSITE" id="PS00078">
    <property type="entry name" value="COX2"/>
    <property type="match status" value="1"/>
</dbReference>
<keyword evidence="6 17" id="KW-0812">Transmembrane</keyword>
<evidence type="ECO:0000256" key="14">
    <source>
        <dbReference type="ARBA" id="ARBA00024688"/>
    </source>
</evidence>
<comment type="subcellular location">
    <subcellularLocation>
        <location evidence="17">Cell membrane</location>
        <topology evidence="17">Multi-pass membrane protein</topology>
    </subcellularLocation>
    <subcellularLocation>
        <location evidence="1">Membrane</location>
        <topology evidence="1">Multi-pass membrane protein</topology>
    </subcellularLocation>
</comment>
<feature type="transmembrane region" description="Helical" evidence="19">
    <location>
        <begin position="49"/>
        <end position="69"/>
    </location>
</feature>
<name>A0A926RV42_9BACL</name>
<keyword evidence="5 17" id="KW-0679">Respiratory chain</keyword>
<dbReference type="AlphaFoldDB" id="A0A926RV42"/>
<dbReference type="GO" id="GO:0004129">
    <property type="term" value="F:cytochrome-c oxidase activity"/>
    <property type="evidence" value="ECO:0007669"/>
    <property type="project" value="UniProtKB-EC"/>
</dbReference>
<keyword evidence="9 17" id="KW-0249">Electron transport</keyword>
<keyword evidence="24" id="KW-1185">Reference proteome</keyword>
<keyword evidence="3 17" id="KW-0813">Transport</keyword>
<dbReference type="GO" id="GO:0005507">
    <property type="term" value="F:copper ion binding"/>
    <property type="evidence" value="ECO:0007669"/>
    <property type="project" value="InterPro"/>
</dbReference>
<evidence type="ECO:0000256" key="2">
    <source>
        <dbReference type="ARBA" id="ARBA00007866"/>
    </source>
</evidence>
<dbReference type="PROSITE" id="PS50999">
    <property type="entry name" value="COX2_TM"/>
    <property type="match status" value="1"/>
</dbReference>
<evidence type="ECO:0000259" key="21">
    <source>
        <dbReference type="PROSITE" id="PS50999"/>
    </source>
</evidence>
<dbReference type="EMBL" id="JACXAH010000024">
    <property type="protein sequence ID" value="MBD1373382.1"/>
    <property type="molecule type" value="Genomic_DNA"/>
</dbReference>
<evidence type="ECO:0000256" key="13">
    <source>
        <dbReference type="ARBA" id="ARBA00023136"/>
    </source>
</evidence>
<dbReference type="InterPro" id="IPR011759">
    <property type="entry name" value="Cyt_c_oxidase_su2_TM_dom"/>
</dbReference>
<evidence type="ECO:0000256" key="3">
    <source>
        <dbReference type="ARBA" id="ARBA00022448"/>
    </source>
</evidence>
<dbReference type="Gene3D" id="2.60.40.420">
    <property type="entry name" value="Cupredoxins - blue copper proteins"/>
    <property type="match status" value="1"/>
</dbReference>
<dbReference type="GO" id="GO:0042773">
    <property type="term" value="P:ATP synthesis coupled electron transport"/>
    <property type="evidence" value="ECO:0007669"/>
    <property type="project" value="TreeGrafter"/>
</dbReference>
<dbReference type="GO" id="GO:0005886">
    <property type="term" value="C:plasma membrane"/>
    <property type="evidence" value="ECO:0007669"/>
    <property type="project" value="UniProtKB-SubCell"/>
</dbReference>
<proteinExistence type="inferred from homology"/>
<keyword evidence="8" id="KW-1278">Translocase</keyword>
<dbReference type="InterPro" id="IPR045187">
    <property type="entry name" value="CcO_II"/>
</dbReference>
<dbReference type="InterPro" id="IPR036257">
    <property type="entry name" value="Cyt_c_oxidase_su2_TM_sf"/>
</dbReference>
<evidence type="ECO:0000259" key="22">
    <source>
        <dbReference type="PROSITE" id="PS51007"/>
    </source>
</evidence>
<evidence type="ECO:0000313" key="23">
    <source>
        <dbReference type="EMBL" id="MBD1373382.1"/>
    </source>
</evidence>
<dbReference type="EC" id="7.1.1.9" evidence="18"/>
<dbReference type="InterPro" id="IPR002429">
    <property type="entry name" value="CcO_II-like_C"/>
</dbReference>
<dbReference type="Pfam" id="PF02790">
    <property type="entry name" value="COX2_TM"/>
    <property type="match status" value="1"/>
</dbReference>
<evidence type="ECO:0000256" key="15">
    <source>
        <dbReference type="ARBA" id="ARBA00047816"/>
    </source>
</evidence>
<evidence type="ECO:0000256" key="11">
    <source>
        <dbReference type="ARBA" id="ARBA00023004"/>
    </source>
</evidence>
<reference evidence="23" key="1">
    <citation type="submission" date="2020-09" db="EMBL/GenBank/DDBJ databases">
        <title>A novel bacterium of genus Hazenella, isolated from South China Sea.</title>
        <authorList>
            <person name="Huang H."/>
            <person name="Mo K."/>
            <person name="Hu Y."/>
        </authorList>
    </citation>
    <scope>NUCLEOTIDE SEQUENCE</scope>
    <source>
        <strain evidence="23">IB182357</strain>
    </source>
</reference>
<dbReference type="InterPro" id="IPR009056">
    <property type="entry name" value="Cyt_c-like_dom"/>
</dbReference>
<evidence type="ECO:0000256" key="16">
    <source>
        <dbReference type="PROSITE-ProRule" id="PRU00433"/>
    </source>
</evidence>
<evidence type="ECO:0000256" key="12">
    <source>
        <dbReference type="ARBA" id="ARBA00023008"/>
    </source>
</evidence>
<evidence type="ECO:0000256" key="4">
    <source>
        <dbReference type="ARBA" id="ARBA00022617"/>
    </source>
</evidence>
<accession>A0A926RV42</accession>
<evidence type="ECO:0000256" key="8">
    <source>
        <dbReference type="ARBA" id="ARBA00022967"/>
    </source>
</evidence>
<dbReference type="SUPFAM" id="SSF46626">
    <property type="entry name" value="Cytochrome c"/>
    <property type="match status" value="1"/>
</dbReference>
<keyword evidence="13 19" id="KW-0472">Membrane</keyword>
<dbReference type="PROSITE" id="PS51257">
    <property type="entry name" value="PROKAR_LIPOPROTEIN"/>
    <property type="match status" value="1"/>
</dbReference>
<dbReference type="PROSITE" id="PS51007">
    <property type="entry name" value="CYTC"/>
    <property type="match status" value="1"/>
</dbReference>
<comment type="cofactor">
    <cofactor evidence="18">
        <name>Cu cation</name>
        <dbReference type="ChEBI" id="CHEBI:23378"/>
    </cofactor>
    <text evidence="18">Binds a copper A center.</text>
</comment>
<dbReference type="GO" id="GO:0020037">
    <property type="term" value="F:heme binding"/>
    <property type="evidence" value="ECO:0007669"/>
    <property type="project" value="InterPro"/>
</dbReference>
<protein>
    <recommendedName>
        <fullName evidence="18">Cytochrome c oxidase subunit 2</fullName>
        <ecNumber evidence="18">7.1.1.9</ecNumber>
    </recommendedName>
</protein>
<keyword evidence="7 16" id="KW-0479">Metal-binding</keyword>
<dbReference type="CDD" id="cd04213">
    <property type="entry name" value="CuRO_CcO_Caa3_II"/>
    <property type="match status" value="1"/>
</dbReference>
<evidence type="ECO:0000256" key="17">
    <source>
        <dbReference type="RuleBase" id="RU000456"/>
    </source>
</evidence>
<dbReference type="Pfam" id="PF00034">
    <property type="entry name" value="Cytochrom_C"/>
    <property type="match status" value="1"/>
</dbReference>
<evidence type="ECO:0000256" key="7">
    <source>
        <dbReference type="ARBA" id="ARBA00022723"/>
    </source>
</evidence>
<dbReference type="NCBIfam" id="TIGR02866">
    <property type="entry name" value="CoxB"/>
    <property type="match status" value="1"/>
</dbReference>
<keyword evidence="12 18" id="KW-0186">Copper</keyword>
<dbReference type="PROSITE" id="PS50857">
    <property type="entry name" value="COX2_CUA"/>
    <property type="match status" value="1"/>
</dbReference>
<evidence type="ECO:0000256" key="18">
    <source>
        <dbReference type="RuleBase" id="RU004024"/>
    </source>
</evidence>
<dbReference type="InterPro" id="IPR034236">
    <property type="entry name" value="CuRO_CcO_Caa3_II"/>
</dbReference>
<comment type="catalytic activity">
    <reaction evidence="15 18">
        <text>4 Fe(II)-[cytochrome c] + O2 + 8 H(+)(in) = 4 Fe(III)-[cytochrome c] + 2 H2O + 4 H(+)(out)</text>
        <dbReference type="Rhea" id="RHEA:11436"/>
        <dbReference type="Rhea" id="RHEA-COMP:10350"/>
        <dbReference type="Rhea" id="RHEA-COMP:14399"/>
        <dbReference type="ChEBI" id="CHEBI:15377"/>
        <dbReference type="ChEBI" id="CHEBI:15378"/>
        <dbReference type="ChEBI" id="CHEBI:15379"/>
        <dbReference type="ChEBI" id="CHEBI:29033"/>
        <dbReference type="ChEBI" id="CHEBI:29034"/>
        <dbReference type="EC" id="7.1.1.9"/>
    </reaction>
</comment>